<evidence type="ECO:0000256" key="4">
    <source>
        <dbReference type="ARBA" id="ARBA00023242"/>
    </source>
</evidence>
<dbReference type="Proteomes" id="UP000028999">
    <property type="component" value="Unassembled WGS sequence"/>
</dbReference>
<evidence type="ECO:0000313" key="7">
    <source>
        <dbReference type="Proteomes" id="UP000028999"/>
    </source>
</evidence>
<dbReference type="EMBL" id="LK032102">
    <property type="protein sequence ID" value="CDY20001.1"/>
    <property type="molecule type" value="Genomic_DNA"/>
</dbReference>
<dbReference type="AlphaFoldDB" id="A0A078G3S2"/>
<dbReference type="InterPro" id="IPR036093">
    <property type="entry name" value="NAC_dom_sf"/>
</dbReference>
<name>A0A078G3S2_BRANA</name>
<dbReference type="OMA" id="ITHYLRP"/>
<keyword evidence="1" id="KW-0805">Transcription regulation</keyword>
<evidence type="ECO:0000256" key="3">
    <source>
        <dbReference type="ARBA" id="ARBA00023163"/>
    </source>
</evidence>
<dbReference type="Pfam" id="PF02365">
    <property type="entry name" value="NAM"/>
    <property type="match status" value="2"/>
</dbReference>
<accession>A0A078G3S2</accession>
<reference evidence="6 7" key="1">
    <citation type="journal article" date="2014" name="Science">
        <title>Plant genetics. Early allopolyploid evolution in the post-Neolithic Brassica napus oilseed genome.</title>
        <authorList>
            <person name="Chalhoub B."/>
            <person name="Denoeud F."/>
            <person name="Liu S."/>
            <person name="Parkin I.A."/>
            <person name="Tang H."/>
            <person name="Wang X."/>
            <person name="Chiquet J."/>
            <person name="Belcram H."/>
            <person name="Tong C."/>
            <person name="Samans B."/>
            <person name="Correa M."/>
            <person name="Da Silva C."/>
            <person name="Just J."/>
            <person name="Falentin C."/>
            <person name="Koh C.S."/>
            <person name="Le Clainche I."/>
            <person name="Bernard M."/>
            <person name="Bento P."/>
            <person name="Noel B."/>
            <person name="Labadie K."/>
            <person name="Alberti A."/>
            <person name="Charles M."/>
            <person name="Arnaud D."/>
            <person name="Guo H."/>
            <person name="Daviaud C."/>
            <person name="Alamery S."/>
            <person name="Jabbari K."/>
            <person name="Zhao M."/>
            <person name="Edger P.P."/>
            <person name="Chelaifa H."/>
            <person name="Tack D."/>
            <person name="Lassalle G."/>
            <person name="Mestiri I."/>
            <person name="Schnel N."/>
            <person name="Le Paslier M.C."/>
            <person name="Fan G."/>
            <person name="Renault V."/>
            <person name="Bayer P.E."/>
            <person name="Golicz A.A."/>
            <person name="Manoli S."/>
            <person name="Lee T.H."/>
            <person name="Thi V.H."/>
            <person name="Chalabi S."/>
            <person name="Hu Q."/>
            <person name="Fan C."/>
            <person name="Tollenaere R."/>
            <person name="Lu Y."/>
            <person name="Battail C."/>
            <person name="Shen J."/>
            <person name="Sidebottom C.H."/>
            <person name="Wang X."/>
            <person name="Canaguier A."/>
            <person name="Chauveau A."/>
            <person name="Berard A."/>
            <person name="Deniot G."/>
            <person name="Guan M."/>
            <person name="Liu Z."/>
            <person name="Sun F."/>
            <person name="Lim Y.P."/>
            <person name="Lyons E."/>
            <person name="Town C.D."/>
            <person name="Bancroft I."/>
            <person name="Wang X."/>
            <person name="Meng J."/>
            <person name="Ma J."/>
            <person name="Pires J.C."/>
            <person name="King G.J."/>
            <person name="Brunel D."/>
            <person name="Delourme R."/>
            <person name="Renard M."/>
            <person name="Aury J.M."/>
            <person name="Adams K.L."/>
            <person name="Batley J."/>
            <person name="Snowdon R.J."/>
            <person name="Tost J."/>
            <person name="Edwards D."/>
            <person name="Zhou Y."/>
            <person name="Hua W."/>
            <person name="Sharpe A.G."/>
            <person name="Paterson A.H."/>
            <person name="Guan C."/>
            <person name="Wincker P."/>
        </authorList>
    </citation>
    <scope>NUCLEOTIDE SEQUENCE [LARGE SCALE GENOMIC DNA]</scope>
    <source>
        <strain evidence="7">cv. Darmor-bzh</strain>
    </source>
</reference>
<feature type="domain" description="NAC" evidence="5">
    <location>
        <begin position="219"/>
        <end position="372"/>
    </location>
</feature>
<dbReference type="FunFam" id="2.170.150.80:FF:000006">
    <property type="entry name" value="NAC domain-containing protein 100-like"/>
    <property type="match status" value="1"/>
</dbReference>
<dbReference type="PROSITE" id="PS51005">
    <property type="entry name" value="NAC"/>
    <property type="match status" value="2"/>
</dbReference>
<organism evidence="6 7">
    <name type="scientific">Brassica napus</name>
    <name type="common">Rape</name>
    <dbReference type="NCBI Taxonomy" id="3708"/>
    <lineage>
        <taxon>Eukaryota</taxon>
        <taxon>Viridiplantae</taxon>
        <taxon>Streptophyta</taxon>
        <taxon>Embryophyta</taxon>
        <taxon>Tracheophyta</taxon>
        <taxon>Spermatophyta</taxon>
        <taxon>Magnoliopsida</taxon>
        <taxon>eudicotyledons</taxon>
        <taxon>Gunneridae</taxon>
        <taxon>Pentapetalae</taxon>
        <taxon>rosids</taxon>
        <taxon>malvids</taxon>
        <taxon>Brassicales</taxon>
        <taxon>Brassicaceae</taxon>
        <taxon>Brassiceae</taxon>
        <taxon>Brassica</taxon>
    </lineage>
</organism>
<dbReference type="Gramene" id="CDY20001">
    <property type="protein sequence ID" value="CDY20001"/>
    <property type="gene ID" value="GSBRNA2T00009829001"/>
</dbReference>
<dbReference type="STRING" id="3708.A0A078G3S2"/>
<keyword evidence="4" id="KW-0539">Nucleus</keyword>
<feature type="domain" description="NAC" evidence="5">
    <location>
        <begin position="20"/>
        <end position="170"/>
    </location>
</feature>
<gene>
    <name evidence="6" type="primary">BnaA09g02500D</name>
    <name evidence="6" type="ORF">GSBRNA2T00009829001</name>
</gene>
<proteinExistence type="predicted"/>
<dbReference type="SUPFAM" id="SSF101941">
    <property type="entry name" value="NAC domain"/>
    <property type="match status" value="2"/>
</dbReference>
<evidence type="ECO:0000259" key="5">
    <source>
        <dbReference type="PROSITE" id="PS51005"/>
    </source>
</evidence>
<dbReference type="GO" id="GO:0006355">
    <property type="term" value="P:regulation of DNA-templated transcription"/>
    <property type="evidence" value="ECO:0007669"/>
    <property type="project" value="InterPro"/>
</dbReference>
<keyword evidence="2" id="KW-0238">DNA-binding</keyword>
<evidence type="ECO:0000313" key="6">
    <source>
        <dbReference type="EMBL" id="CDY20001.1"/>
    </source>
</evidence>
<sequence>MDGEVSRTWEITEDSEQIDLPPGFRFHPTDEELISYYLRPKVLNTFFSAIAIGEVDLNKVEPWDLPWKAKIGEKEWYFFCVRDRKYPTGLRTNRATKAGYWKATGKDKEIFKEKCIVGMKKTLVFYKGRAPKGVKTNWVMHEYRLEGKYAIDNNPKTAKNEWVISRIFQKHADGKKMHISSLMKLGSGINHIEPVGLPPLMDSSPYLKSGGGDTFAGSLSHVTCFSDQTTEDKSHLSESRDECNFTMFGSSSTHLMIPNIGSILHSDPMIMQDNSPILKIMLDSEETQFKKDLQDFSTSENELTASSWHGHDISGSAAPIFKEKSLVGMKKTLVFYKGRAPKGVKTNWVMHEYRLEGKYAIDNNHKTAKVTM</sequence>
<evidence type="ECO:0000256" key="1">
    <source>
        <dbReference type="ARBA" id="ARBA00023015"/>
    </source>
</evidence>
<dbReference type="GO" id="GO:0000976">
    <property type="term" value="F:transcription cis-regulatory region binding"/>
    <property type="evidence" value="ECO:0007669"/>
    <property type="project" value="UniProtKB-ARBA"/>
</dbReference>
<keyword evidence="7" id="KW-1185">Reference proteome</keyword>
<dbReference type="SMR" id="A0A078G3S2"/>
<keyword evidence="3" id="KW-0804">Transcription</keyword>
<dbReference type="PANTHER" id="PTHR31744">
    <property type="entry name" value="PROTEIN CUP-SHAPED COTYLEDON 2-RELATED"/>
    <property type="match status" value="1"/>
</dbReference>
<dbReference type="PANTHER" id="PTHR31744:SF209">
    <property type="entry name" value="NAC DOMAIN-CONTAINING PROTEIN 59"/>
    <property type="match status" value="1"/>
</dbReference>
<dbReference type="Gene3D" id="2.170.150.80">
    <property type="entry name" value="NAC domain"/>
    <property type="match status" value="2"/>
</dbReference>
<protein>
    <submittedName>
        <fullName evidence="6">BnaA09g02500D protein</fullName>
    </submittedName>
</protein>
<dbReference type="InterPro" id="IPR003441">
    <property type="entry name" value="NAC-dom"/>
</dbReference>
<dbReference type="PaxDb" id="3708-A0A078G3S2"/>
<evidence type="ECO:0000256" key="2">
    <source>
        <dbReference type="ARBA" id="ARBA00023125"/>
    </source>
</evidence>